<accession>A0A6I8LWU0</accession>
<dbReference type="GO" id="GO:0008610">
    <property type="term" value="P:lipid biosynthetic process"/>
    <property type="evidence" value="ECO:0007669"/>
    <property type="project" value="TreeGrafter"/>
</dbReference>
<protein>
    <submittedName>
        <fullName evidence="4">Putative thioesterase</fullName>
    </submittedName>
</protein>
<evidence type="ECO:0000256" key="2">
    <source>
        <dbReference type="ARBA" id="ARBA00022801"/>
    </source>
</evidence>
<dbReference type="InterPro" id="IPR001031">
    <property type="entry name" value="Thioesterase"/>
</dbReference>
<evidence type="ECO:0000259" key="3">
    <source>
        <dbReference type="SMART" id="SM00824"/>
    </source>
</evidence>
<gene>
    <name evidence="4" type="ORF">AA23TX_05859</name>
</gene>
<dbReference type="PANTHER" id="PTHR11487">
    <property type="entry name" value="THIOESTERASE"/>
    <property type="match status" value="1"/>
</dbReference>
<dbReference type="InterPro" id="IPR020802">
    <property type="entry name" value="TesA-like"/>
</dbReference>
<dbReference type="InterPro" id="IPR029058">
    <property type="entry name" value="AB_hydrolase_fold"/>
</dbReference>
<evidence type="ECO:0000256" key="1">
    <source>
        <dbReference type="ARBA" id="ARBA00007169"/>
    </source>
</evidence>
<dbReference type="InterPro" id="IPR012223">
    <property type="entry name" value="TEII"/>
</dbReference>
<dbReference type="GO" id="GO:0016787">
    <property type="term" value="F:hydrolase activity"/>
    <property type="evidence" value="ECO:0007669"/>
    <property type="project" value="UniProtKB-KW"/>
</dbReference>
<feature type="domain" description="Thioesterase TesA-like" evidence="3">
    <location>
        <begin position="23"/>
        <end position="244"/>
    </location>
</feature>
<comment type="similarity">
    <text evidence="1">Belongs to the thioesterase family.</text>
</comment>
<dbReference type="SUPFAM" id="SSF53474">
    <property type="entry name" value="alpha/beta-Hydrolases"/>
    <property type="match status" value="1"/>
</dbReference>
<keyword evidence="2" id="KW-0378">Hydrolase</keyword>
<name>A0A6I8LWU0_9PSEU</name>
<dbReference type="Pfam" id="PF00975">
    <property type="entry name" value="Thioesterase"/>
    <property type="match status" value="1"/>
</dbReference>
<proteinExistence type="inferred from homology"/>
<evidence type="ECO:0000313" key="4">
    <source>
        <dbReference type="EMBL" id="VVJ20838.1"/>
    </source>
</evidence>
<organism evidence="4 5">
    <name type="scientific">Amycolatopsis camponoti</name>
    <dbReference type="NCBI Taxonomy" id="2606593"/>
    <lineage>
        <taxon>Bacteria</taxon>
        <taxon>Bacillati</taxon>
        <taxon>Actinomycetota</taxon>
        <taxon>Actinomycetes</taxon>
        <taxon>Pseudonocardiales</taxon>
        <taxon>Pseudonocardiaceae</taxon>
        <taxon>Amycolatopsis</taxon>
    </lineage>
</organism>
<dbReference type="Gene3D" id="3.40.50.1820">
    <property type="entry name" value="alpha/beta hydrolase"/>
    <property type="match status" value="1"/>
</dbReference>
<sequence>MTENPELWLRRYHDADEGAVQLFCLPHAGGSASFYFPMSAGLGRSVEVLSVQYPGRQDRRLEPGIDNLPELADRVVEVLAERTRKPFALFGHSMGATLGFEVATRLEQAGVTPLHLFASGRRAPACRRDESVHKLDDDGVIAEMRKLGGTNAAVLGDEEILRMALPAIRNDYKAAETYVKQPGPKLATPVTVLTGDADPKTTVAEARAWEDHTDGEFELKVFDGGHFFLADHQPEVLRLISARLAGTLSGHH</sequence>
<dbReference type="RefSeq" id="WP_155545881.1">
    <property type="nucleotide sequence ID" value="NZ_CABVGP010000002.1"/>
</dbReference>
<evidence type="ECO:0000313" key="5">
    <source>
        <dbReference type="Proteomes" id="UP000399805"/>
    </source>
</evidence>
<dbReference type="AlphaFoldDB" id="A0A6I8LWU0"/>
<dbReference type="Proteomes" id="UP000399805">
    <property type="component" value="Unassembled WGS sequence"/>
</dbReference>
<dbReference type="SMART" id="SM00824">
    <property type="entry name" value="PKS_TE"/>
    <property type="match status" value="1"/>
</dbReference>
<reference evidence="4 5" key="1">
    <citation type="submission" date="2019-09" db="EMBL/GenBank/DDBJ databases">
        <authorList>
            <person name="Leyn A S."/>
        </authorList>
    </citation>
    <scope>NUCLEOTIDE SEQUENCE [LARGE SCALE GENOMIC DNA]</scope>
    <source>
        <strain evidence="4">AA231_1</strain>
    </source>
</reference>
<dbReference type="PANTHER" id="PTHR11487:SF0">
    <property type="entry name" value="S-ACYL FATTY ACID SYNTHASE THIOESTERASE, MEDIUM CHAIN"/>
    <property type="match status" value="1"/>
</dbReference>
<dbReference type="EMBL" id="CABVGP010000002">
    <property type="protein sequence ID" value="VVJ20838.1"/>
    <property type="molecule type" value="Genomic_DNA"/>
</dbReference>
<keyword evidence="5" id="KW-1185">Reference proteome</keyword>